<organism evidence="1 2">
    <name type="scientific">Gordonia phage Smoothie</name>
    <dbReference type="NCBI Taxonomy" id="1838078"/>
    <lineage>
        <taxon>Viruses</taxon>
        <taxon>Duplodnaviria</taxon>
        <taxon>Heunggongvirae</taxon>
        <taxon>Uroviricota</taxon>
        <taxon>Caudoviricetes</taxon>
        <taxon>Smoothievirus</taxon>
        <taxon>Smoothievirus smoothie</taxon>
    </lineage>
</organism>
<dbReference type="GeneID" id="28378523"/>
<dbReference type="KEGG" id="vg:28378523"/>
<evidence type="ECO:0000313" key="2">
    <source>
        <dbReference type="Proteomes" id="UP000201458"/>
    </source>
</evidence>
<evidence type="ECO:0000313" key="1">
    <source>
        <dbReference type="EMBL" id="ANA86220.1"/>
    </source>
</evidence>
<dbReference type="EMBL" id="KU998244">
    <property type="protein sequence ID" value="ANA86220.1"/>
    <property type="molecule type" value="Genomic_DNA"/>
</dbReference>
<dbReference type="RefSeq" id="YP_009269177.1">
    <property type="nucleotide sequence ID" value="NC_030696.1"/>
</dbReference>
<gene>
    <name evidence="1" type="primary">64</name>
    <name evidence="1" type="ORF">PBI_SMOOTHIE_64</name>
</gene>
<protein>
    <submittedName>
        <fullName evidence="1">Uncharacterized protein</fullName>
    </submittedName>
</protein>
<sequence>MAHEEPTPAQLRATYDAVQNWLDSLETVLDVFESLGLLPQVEVVANLHGSLERSIEDAMAGASE</sequence>
<reference evidence="1 2" key="1">
    <citation type="submission" date="2016-03" db="EMBL/GenBank/DDBJ databases">
        <authorList>
            <person name="Montgomery M.T."/>
            <person name="Guerrero C.A."/>
            <person name="Mavrich T.N."/>
            <person name="Pope W.H."/>
            <person name="Garlena R.A."/>
            <person name="Russell D.A."/>
            <person name="Jacobs-Sera D."/>
            <person name="Hendrix R.W."/>
            <person name="Hatfull G.F."/>
        </authorList>
    </citation>
    <scope>NUCLEOTIDE SEQUENCE [LARGE SCALE GENOMIC DNA]</scope>
</reference>
<proteinExistence type="predicted"/>
<accession>A0A160DEC6</accession>
<name>A0A160DEC6_9CAUD</name>
<dbReference type="Proteomes" id="UP000201458">
    <property type="component" value="Segment"/>
</dbReference>
<keyword evidence="2" id="KW-1185">Reference proteome</keyword>